<dbReference type="Proteomes" id="UP000824504">
    <property type="component" value="Chromosome"/>
</dbReference>
<name>A0ABX8SKZ4_9ACTN</name>
<reference evidence="2 3" key="1">
    <citation type="submission" date="2021-07" db="EMBL/GenBank/DDBJ databases">
        <title>complete genome sequencing of Tessaracoccus sp.J1M15.</title>
        <authorList>
            <person name="Bae J.-W."/>
            <person name="Kim D.-y."/>
        </authorList>
    </citation>
    <scope>NUCLEOTIDE SEQUENCE [LARGE SCALE GENOMIC DNA]</scope>
    <source>
        <strain evidence="2 3">J1M15</strain>
    </source>
</reference>
<keyword evidence="1" id="KW-0472">Membrane</keyword>
<feature type="transmembrane region" description="Helical" evidence="1">
    <location>
        <begin position="44"/>
        <end position="63"/>
    </location>
</feature>
<evidence type="ECO:0000256" key="1">
    <source>
        <dbReference type="SAM" id="Phobius"/>
    </source>
</evidence>
<sequence length="332" mass="33609">MTEVLDPARHASAAPRVRRPAGGLAWGALLLSSAAMLLTTTNPVPVLAAAVMIGLAGALTGGPRRPAFRVALAIGSLALVWRLLAGIAVTGSGTGTLLLDLPSWQPAPGVRFGGPVTVGSLAAALTAGVRAWALVALIGLGWLVLPGRAWLHTSRAVFGRLAELLTPWCLLGDSLSWSWLAADVHRAQGWRVPTLTRAGGAFAAAGEADPPSAEPEGRAATVARPFALLLIPAAVVAIATGAASSWTTALSPLGVLAVASLPLILIGAARERPTAVTACAAVALAAFCARSWLPGAAALDWQPSDGWPGIPYLAVAATLLLPVAALLTDREG</sequence>
<feature type="transmembrane region" description="Helical" evidence="1">
    <location>
        <begin position="249"/>
        <end position="268"/>
    </location>
</feature>
<feature type="transmembrane region" description="Helical" evidence="1">
    <location>
        <begin position="70"/>
        <end position="99"/>
    </location>
</feature>
<dbReference type="RefSeq" id="WP_219083537.1">
    <property type="nucleotide sequence ID" value="NZ_CP079216.1"/>
</dbReference>
<accession>A0ABX8SKZ4</accession>
<gene>
    <name evidence="2" type="ORF">KDB89_03790</name>
</gene>
<organism evidence="2 3">
    <name type="scientific">Tessaracoccus palaemonis</name>
    <dbReference type="NCBI Taxonomy" id="2829499"/>
    <lineage>
        <taxon>Bacteria</taxon>
        <taxon>Bacillati</taxon>
        <taxon>Actinomycetota</taxon>
        <taxon>Actinomycetes</taxon>
        <taxon>Propionibacteriales</taxon>
        <taxon>Propionibacteriaceae</taxon>
        <taxon>Tessaracoccus</taxon>
    </lineage>
</organism>
<feature type="transmembrane region" description="Helical" evidence="1">
    <location>
        <begin position="226"/>
        <end position="243"/>
    </location>
</feature>
<proteinExistence type="predicted"/>
<feature type="transmembrane region" description="Helical" evidence="1">
    <location>
        <begin position="275"/>
        <end position="293"/>
    </location>
</feature>
<evidence type="ECO:0008006" key="4">
    <source>
        <dbReference type="Google" id="ProtNLM"/>
    </source>
</evidence>
<feature type="transmembrane region" description="Helical" evidence="1">
    <location>
        <begin position="21"/>
        <end position="38"/>
    </location>
</feature>
<dbReference type="EMBL" id="CP079216">
    <property type="protein sequence ID" value="QXT63609.1"/>
    <property type="molecule type" value="Genomic_DNA"/>
</dbReference>
<feature type="transmembrane region" description="Helical" evidence="1">
    <location>
        <begin position="309"/>
        <end position="328"/>
    </location>
</feature>
<feature type="transmembrane region" description="Helical" evidence="1">
    <location>
        <begin position="119"/>
        <end position="145"/>
    </location>
</feature>
<keyword evidence="3" id="KW-1185">Reference proteome</keyword>
<protein>
    <recommendedName>
        <fullName evidence="4">Integral membrane protein</fullName>
    </recommendedName>
</protein>
<keyword evidence="1" id="KW-0812">Transmembrane</keyword>
<evidence type="ECO:0000313" key="3">
    <source>
        <dbReference type="Proteomes" id="UP000824504"/>
    </source>
</evidence>
<keyword evidence="1" id="KW-1133">Transmembrane helix</keyword>
<evidence type="ECO:0000313" key="2">
    <source>
        <dbReference type="EMBL" id="QXT63609.1"/>
    </source>
</evidence>